<feature type="signal peptide" evidence="2">
    <location>
        <begin position="1"/>
        <end position="15"/>
    </location>
</feature>
<dbReference type="PROSITE" id="PS51257">
    <property type="entry name" value="PROKAR_LIPOPROTEIN"/>
    <property type="match status" value="1"/>
</dbReference>
<evidence type="ECO:0000313" key="4">
    <source>
        <dbReference type="Proteomes" id="UP001151081"/>
    </source>
</evidence>
<name>A0A9X4AQD5_9BACT</name>
<keyword evidence="4" id="KW-1185">Reference proteome</keyword>
<evidence type="ECO:0008006" key="5">
    <source>
        <dbReference type="Google" id="ProtNLM"/>
    </source>
</evidence>
<dbReference type="AlphaFoldDB" id="A0A9X4AQD5"/>
<evidence type="ECO:0000256" key="2">
    <source>
        <dbReference type="SAM" id="SignalP"/>
    </source>
</evidence>
<dbReference type="EMBL" id="JAGTJJ010000003">
    <property type="protein sequence ID" value="MDC3980989.1"/>
    <property type="molecule type" value="Genomic_DNA"/>
</dbReference>
<accession>A0A9X4AQD5</accession>
<organism evidence="3 4">
    <name type="scientific">Polyangium jinanense</name>
    <dbReference type="NCBI Taxonomy" id="2829994"/>
    <lineage>
        <taxon>Bacteria</taxon>
        <taxon>Pseudomonadati</taxon>
        <taxon>Myxococcota</taxon>
        <taxon>Polyangia</taxon>
        <taxon>Polyangiales</taxon>
        <taxon>Polyangiaceae</taxon>
        <taxon>Polyangium</taxon>
    </lineage>
</organism>
<evidence type="ECO:0000313" key="3">
    <source>
        <dbReference type="EMBL" id="MDC3980989.1"/>
    </source>
</evidence>
<gene>
    <name evidence="3" type="ORF">KEG57_10805</name>
</gene>
<comment type="caution">
    <text evidence="3">The sequence shown here is derived from an EMBL/GenBank/DDBJ whole genome shotgun (WGS) entry which is preliminary data.</text>
</comment>
<reference evidence="3 4" key="1">
    <citation type="submission" date="2021-04" db="EMBL/GenBank/DDBJ databases">
        <title>Genome analysis of Polyangium sp.</title>
        <authorList>
            <person name="Li Y."/>
            <person name="Wang J."/>
        </authorList>
    </citation>
    <scope>NUCLEOTIDE SEQUENCE [LARGE SCALE GENOMIC DNA]</scope>
    <source>
        <strain evidence="3 4">SDU14</strain>
    </source>
</reference>
<protein>
    <recommendedName>
        <fullName evidence="5">Lipoprotein</fullName>
    </recommendedName>
</protein>
<dbReference type="RefSeq" id="WP_272419642.1">
    <property type="nucleotide sequence ID" value="NZ_JAGTJJ010000003.1"/>
</dbReference>
<feature type="chain" id="PRO_5040979746" description="Lipoprotein" evidence="2">
    <location>
        <begin position="16"/>
        <end position="289"/>
    </location>
</feature>
<feature type="region of interest" description="Disordered" evidence="1">
    <location>
        <begin position="18"/>
        <end position="41"/>
    </location>
</feature>
<sequence length="289" mass="30148">MSLRLLLAVIPFAAACTGGSSEPVKTPEAGTGKDTTTDAPAGARVAANSPLAGKDERFGTVRAFAGDDPGKTVAISGKRAWTVGPGESWTISLYEFVRADGTKNVFKSPTGEPDFAIPGAYTLPAAPARGLAKGALVLVPVEQSTACGRVLSASETEIKVAHLFDTKRTEKAWQPDQVLPLDGKLAFAAPVAYKQQPDAKAWTLGTLVYTDGTTAWLQGATRVPAAQVKPLDVVRAYKAGDKVFAVPVDSDTFVAATVTKIVDDGLQYEIKTQDGATKLADVCAVTPSL</sequence>
<keyword evidence="2" id="KW-0732">Signal</keyword>
<proteinExistence type="predicted"/>
<evidence type="ECO:0000256" key="1">
    <source>
        <dbReference type="SAM" id="MobiDB-lite"/>
    </source>
</evidence>
<dbReference type="Proteomes" id="UP001151081">
    <property type="component" value="Unassembled WGS sequence"/>
</dbReference>